<organism evidence="1 2">
    <name type="scientific">Ilyodon furcidens</name>
    <name type="common">goldbreast splitfin</name>
    <dbReference type="NCBI Taxonomy" id="33524"/>
    <lineage>
        <taxon>Eukaryota</taxon>
        <taxon>Metazoa</taxon>
        <taxon>Chordata</taxon>
        <taxon>Craniata</taxon>
        <taxon>Vertebrata</taxon>
        <taxon>Euteleostomi</taxon>
        <taxon>Actinopterygii</taxon>
        <taxon>Neopterygii</taxon>
        <taxon>Teleostei</taxon>
        <taxon>Neoteleostei</taxon>
        <taxon>Acanthomorphata</taxon>
        <taxon>Ovalentaria</taxon>
        <taxon>Atherinomorphae</taxon>
        <taxon>Cyprinodontiformes</taxon>
        <taxon>Goodeidae</taxon>
        <taxon>Ilyodon</taxon>
    </lineage>
</organism>
<evidence type="ECO:0000313" key="1">
    <source>
        <dbReference type="EMBL" id="MEQ2229790.1"/>
    </source>
</evidence>
<proteinExistence type="predicted"/>
<reference evidence="1 2" key="1">
    <citation type="submission" date="2021-06" db="EMBL/GenBank/DDBJ databases">
        <authorList>
            <person name="Palmer J.M."/>
        </authorList>
    </citation>
    <scope>NUCLEOTIDE SEQUENCE [LARGE SCALE GENOMIC DNA]</scope>
    <source>
        <strain evidence="2">if_2019</strain>
        <tissue evidence="1">Muscle</tissue>
    </source>
</reference>
<accession>A0ABV0TBP1</accession>
<keyword evidence="2" id="KW-1185">Reference proteome</keyword>
<dbReference type="EMBL" id="JAHRIQ010025646">
    <property type="protein sequence ID" value="MEQ2229790.1"/>
    <property type="molecule type" value="Genomic_DNA"/>
</dbReference>
<comment type="caution">
    <text evidence="1">The sequence shown here is derived from an EMBL/GenBank/DDBJ whole genome shotgun (WGS) entry which is preliminary data.</text>
</comment>
<dbReference type="Proteomes" id="UP001482620">
    <property type="component" value="Unassembled WGS sequence"/>
</dbReference>
<sequence>MMSEVGISSRQRRMLKADAIATLFRASDGKRSPKKRLLLLLLNGSRLSRVRQAGMLHSCSSSGAIRESFISCWDLGGGVRLFAHIEWKSD</sequence>
<name>A0ABV0TBP1_9TELE</name>
<gene>
    <name evidence="1" type="ORF">ILYODFUR_022443</name>
</gene>
<protein>
    <submittedName>
        <fullName evidence="1">Uncharacterized protein</fullName>
    </submittedName>
</protein>
<evidence type="ECO:0000313" key="2">
    <source>
        <dbReference type="Proteomes" id="UP001482620"/>
    </source>
</evidence>